<dbReference type="Proteomes" id="UP000288216">
    <property type="component" value="Unassembled WGS sequence"/>
</dbReference>
<name>A0A401NJP0_SCYTO</name>
<dbReference type="OrthoDB" id="9948148at2759"/>
<keyword evidence="3" id="KW-1185">Reference proteome</keyword>
<protein>
    <submittedName>
        <fullName evidence="2">Uncharacterized protein</fullName>
    </submittedName>
</protein>
<sequence length="131" mass="14956">MNRAADLLPSKTKHVLSTPDQFKFQNPWDMAMMTKSIKDADTARMEGSKFLNEITFFNICSLKHVEIEKKPTVPLQAIEIEKNINSLRLGKIFIMRNNQWIETPPAAVPGTITRHPKQKKTEGEVALLETH</sequence>
<dbReference type="EMBL" id="BFAA01001160">
    <property type="protein sequence ID" value="GCB61082.1"/>
    <property type="molecule type" value="Genomic_DNA"/>
</dbReference>
<evidence type="ECO:0000313" key="2">
    <source>
        <dbReference type="EMBL" id="GCB61082.1"/>
    </source>
</evidence>
<accession>A0A401NJP0</accession>
<dbReference type="OMA" id="NNQWIET"/>
<dbReference type="AlphaFoldDB" id="A0A401NJP0"/>
<gene>
    <name evidence="2" type="ORF">scyTo_0004044</name>
</gene>
<proteinExistence type="predicted"/>
<evidence type="ECO:0000256" key="1">
    <source>
        <dbReference type="SAM" id="MobiDB-lite"/>
    </source>
</evidence>
<feature type="region of interest" description="Disordered" evidence="1">
    <location>
        <begin position="107"/>
        <end position="131"/>
    </location>
</feature>
<evidence type="ECO:0000313" key="3">
    <source>
        <dbReference type="Proteomes" id="UP000288216"/>
    </source>
</evidence>
<reference evidence="2 3" key="1">
    <citation type="journal article" date="2018" name="Nat. Ecol. Evol.">
        <title>Shark genomes provide insights into elasmobranch evolution and the origin of vertebrates.</title>
        <authorList>
            <person name="Hara Y"/>
            <person name="Yamaguchi K"/>
            <person name="Onimaru K"/>
            <person name="Kadota M"/>
            <person name="Koyanagi M"/>
            <person name="Keeley SD"/>
            <person name="Tatsumi K"/>
            <person name="Tanaka K"/>
            <person name="Motone F"/>
            <person name="Kageyama Y"/>
            <person name="Nozu R"/>
            <person name="Adachi N"/>
            <person name="Nishimura O"/>
            <person name="Nakagawa R"/>
            <person name="Tanegashima C"/>
            <person name="Kiyatake I"/>
            <person name="Matsumoto R"/>
            <person name="Murakumo K"/>
            <person name="Nishida K"/>
            <person name="Terakita A"/>
            <person name="Kuratani S"/>
            <person name="Sato K"/>
            <person name="Hyodo S Kuraku.S."/>
        </authorList>
    </citation>
    <scope>NUCLEOTIDE SEQUENCE [LARGE SCALE GENOMIC DNA]</scope>
</reference>
<comment type="caution">
    <text evidence="2">The sequence shown here is derived from an EMBL/GenBank/DDBJ whole genome shotgun (WGS) entry which is preliminary data.</text>
</comment>
<organism evidence="2 3">
    <name type="scientific">Scyliorhinus torazame</name>
    <name type="common">Cloudy catshark</name>
    <name type="synonym">Catulus torazame</name>
    <dbReference type="NCBI Taxonomy" id="75743"/>
    <lineage>
        <taxon>Eukaryota</taxon>
        <taxon>Metazoa</taxon>
        <taxon>Chordata</taxon>
        <taxon>Craniata</taxon>
        <taxon>Vertebrata</taxon>
        <taxon>Chondrichthyes</taxon>
        <taxon>Elasmobranchii</taxon>
        <taxon>Galeomorphii</taxon>
        <taxon>Galeoidea</taxon>
        <taxon>Carcharhiniformes</taxon>
        <taxon>Scyliorhinidae</taxon>
        <taxon>Scyliorhinus</taxon>
    </lineage>
</organism>